<gene>
    <name evidence="1" type="ORF">IPP15_10895</name>
</gene>
<name>A0A9D7STL6_9BACT</name>
<sequence>MKKLLLAIGIAGMLLACNSKPKVIEADSSTPVTQQPMVDESATKLHKVVVEEILNTEKYSYLNVSEGGETFWIAIPKKEIEKGGTYYYRGGLKKTNFESAEYKRVFETLYLVSDVSKDPGMTGMGGGGNPHANLSNTTPADKNMKIETPPGGITISELFANRKKYEGQTVKIRGKCVKLNNMIMNRNWIHLQDGSTKDNKIDLTITTTEDIPLGAVVTVEGKIALNKDFGAGYKYEIIMEEAQVLQ</sequence>
<dbReference type="AlphaFoldDB" id="A0A9D7STL6"/>
<comment type="caution">
    <text evidence="1">The sequence shown here is derived from an EMBL/GenBank/DDBJ whole genome shotgun (WGS) entry which is preliminary data.</text>
</comment>
<dbReference type="Proteomes" id="UP000808337">
    <property type="component" value="Unassembled WGS sequence"/>
</dbReference>
<evidence type="ECO:0000313" key="1">
    <source>
        <dbReference type="EMBL" id="MBK9982908.1"/>
    </source>
</evidence>
<organism evidence="1 2">
    <name type="scientific">Candidatus Opimibacter skivensis</name>
    <dbReference type="NCBI Taxonomy" id="2982028"/>
    <lineage>
        <taxon>Bacteria</taxon>
        <taxon>Pseudomonadati</taxon>
        <taxon>Bacteroidota</taxon>
        <taxon>Saprospiria</taxon>
        <taxon>Saprospirales</taxon>
        <taxon>Saprospiraceae</taxon>
        <taxon>Candidatus Opimibacter</taxon>
    </lineage>
</organism>
<reference evidence="1 2" key="1">
    <citation type="submission" date="2020-10" db="EMBL/GenBank/DDBJ databases">
        <title>Connecting structure to function with the recovery of over 1000 high-quality activated sludge metagenome-assembled genomes encoding full-length rRNA genes using long-read sequencing.</title>
        <authorList>
            <person name="Singleton C.M."/>
            <person name="Petriglieri F."/>
            <person name="Kristensen J.M."/>
            <person name="Kirkegaard R.H."/>
            <person name="Michaelsen T.Y."/>
            <person name="Andersen M.H."/>
            <person name="Karst S.M."/>
            <person name="Dueholm M.S."/>
            <person name="Nielsen P.H."/>
            <person name="Albertsen M."/>
        </authorList>
    </citation>
    <scope>NUCLEOTIDE SEQUENCE [LARGE SCALE GENOMIC DNA]</scope>
    <source>
        <strain evidence="1">Ribe_18-Q3-R11-54_MAXAC.273</strain>
    </source>
</reference>
<accession>A0A9D7STL6</accession>
<dbReference type="EMBL" id="JADKGY010000008">
    <property type="protein sequence ID" value="MBK9982908.1"/>
    <property type="molecule type" value="Genomic_DNA"/>
</dbReference>
<protein>
    <submittedName>
        <fullName evidence="1">SH3-like domain-containing protein</fullName>
    </submittedName>
</protein>
<evidence type="ECO:0000313" key="2">
    <source>
        <dbReference type="Proteomes" id="UP000808337"/>
    </source>
</evidence>
<proteinExistence type="predicted"/>
<dbReference type="PROSITE" id="PS51257">
    <property type="entry name" value="PROKAR_LIPOPROTEIN"/>
    <property type="match status" value="1"/>
</dbReference>